<accession>K7EWF1</accession>
<dbReference type="OMA" id="EYELDSH"/>
<sequence length="106" mass="13001">KIQHSEQMHKVKSKFLQAKAEYELDSHQKVQSLAKRAEEEAVRSLIHHTKQVKAENWRLRHELLSLIRRSHILKLFKLQLREQQQQLIREHHYSQDLARMRHWLKQ</sequence>
<evidence type="ECO:0000313" key="2">
    <source>
        <dbReference type="Proteomes" id="UP000007267"/>
    </source>
</evidence>
<dbReference type="PANTHER" id="PTHR14845:SF0">
    <property type="entry name" value="DUF4515 DOMAIN-CONTAINING PROTEIN"/>
    <property type="match status" value="1"/>
</dbReference>
<dbReference type="eggNOG" id="ENOG502RXQ4">
    <property type="taxonomic scope" value="Eukaryota"/>
</dbReference>
<dbReference type="STRING" id="13735.ENSPSIP00000000111"/>
<dbReference type="GeneTree" id="ENSGT00940000154427"/>
<dbReference type="EMBL" id="AGCU01058379">
    <property type="status" value="NOT_ANNOTATED_CDS"/>
    <property type="molecule type" value="Genomic_DNA"/>
</dbReference>
<dbReference type="AlphaFoldDB" id="K7EWF1"/>
<protein>
    <submittedName>
        <fullName evidence="1">Uncharacterized protein</fullName>
    </submittedName>
</protein>
<organism evidence="1 2">
    <name type="scientific">Pelodiscus sinensis</name>
    <name type="common">Chinese softshell turtle</name>
    <name type="synonym">Trionyx sinensis</name>
    <dbReference type="NCBI Taxonomy" id="13735"/>
    <lineage>
        <taxon>Eukaryota</taxon>
        <taxon>Metazoa</taxon>
        <taxon>Chordata</taxon>
        <taxon>Craniata</taxon>
        <taxon>Vertebrata</taxon>
        <taxon>Euteleostomi</taxon>
        <taxon>Archelosauria</taxon>
        <taxon>Testudinata</taxon>
        <taxon>Testudines</taxon>
        <taxon>Cryptodira</taxon>
        <taxon>Trionychia</taxon>
        <taxon>Trionychidae</taxon>
        <taxon>Pelodiscus</taxon>
    </lineage>
</organism>
<name>K7EWF1_PELSI</name>
<reference evidence="2" key="2">
    <citation type="journal article" date="2013" name="Nat. Genet.">
        <title>The draft genomes of soft-shell turtle and green sea turtle yield insights into the development and evolution of the turtle-specific body plan.</title>
        <authorList>
            <person name="Wang Z."/>
            <person name="Pascual-Anaya J."/>
            <person name="Zadissa A."/>
            <person name="Li W."/>
            <person name="Niimura Y."/>
            <person name="Huang Z."/>
            <person name="Li C."/>
            <person name="White S."/>
            <person name="Xiong Z."/>
            <person name="Fang D."/>
            <person name="Wang B."/>
            <person name="Ming Y."/>
            <person name="Chen Y."/>
            <person name="Zheng Y."/>
            <person name="Kuraku S."/>
            <person name="Pignatelli M."/>
            <person name="Herrero J."/>
            <person name="Beal K."/>
            <person name="Nozawa M."/>
            <person name="Li Q."/>
            <person name="Wang J."/>
            <person name="Zhang H."/>
            <person name="Yu L."/>
            <person name="Shigenobu S."/>
            <person name="Wang J."/>
            <person name="Liu J."/>
            <person name="Flicek P."/>
            <person name="Searle S."/>
            <person name="Wang J."/>
            <person name="Kuratani S."/>
            <person name="Yin Y."/>
            <person name="Aken B."/>
            <person name="Zhang G."/>
            <person name="Irie N."/>
        </authorList>
    </citation>
    <scope>NUCLEOTIDE SEQUENCE [LARGE SCALE GENOMIC DNA]</scope>
    <source>
        <strain evidence="2">Daiwa-1</strain>
    </source>
</reference>
<reference evidence="2" key="1">
    <citation type="submission" date="2011-10" db="EMBL/GenBank/DDBJ databases">
        <authorList>
            <consortium name="Soft-shell Turtle Genome Consortium"/>
        </authorList>
    </citation>
    <scope>NUCLEOTIDE SEQUENCE [LARGE SCALE GENOMIC DNA]</scope>
    <source>
        <strain evidence="2">Daiwa-1</strain>
    </source>
</reference>
<dbReference type="Ensembl" id="ENSPSIT00000000111.1">
    <property type="protein sequence ID" value="ENSPSIP00000000111.1"/>
    <property type="gene ID" value="ENSPSIG00000000111.1"/>
</dbReference>
<dbReference type="Proteomes" id="UP000007267">
    <property type="component" value="Unassembled WGS sequence"/>
</dbReference>
<proteinExistence type="predicted"/>
<dbReference type="PANTHER" id="PTHR14845">
    <property type="entry name" value="COILED-COIL DOMAIN-CONTAINING 166"/>
    <property type="match status" value="1"/>
</dbReference>
<evidence type="ECO:0000313" key="1">
    <source>
        <dbReference type="Ensembl" id="ENSPSIP00000000111.1"/>
    </source>
</evidence>
<keyword evidence="2" id="KW-1185">Reference proteome</keyword>
<reference evidence="1" key="4">
    <citation type="submission" date="2025-09" db="UniProtKB">
        <authorList>
            <consortium name="Ensembl"/>
        </authorList>
    </citation>
    <scope>IDENTIFICATION</scope>
</reference>
<reference evidence="1" key="3">
    <citation type="submission" date="2025-08" db="UniProtKB">
        <authorList>
            <consortium name="Ensembl"/>
        </authorList>
    </citation>
    <scope>IDENTIFICATION</scope>
</reference>
<dbReference type="HOGENOM" id="CLU_2229345_0_0_1"/>